<dbReference type="Proteomes" id="UP000609121">
    <property type="component" value="Unassembled WGS sequence"/>
</dbReference>
<accession>A0A8J6Z3W2</accession>
<sequence length="185" mass="19021">MFVSSDCDGVIGISDVCNLADFGTYTIDILYTDTVDTSGGSVGLHAFTALAQDGTEITSLSFAFSSAITKTTIFDLVIAGQTSLAIGYTLDTALADGDLIGTLTYTTGTVGIDPDDDKADLKLAGSVLAGTTVYDPVLGAVWRARVDVQKTIVSDPPPVPLPASAMLLVGGIGALAGLRRRRRAG</sequence>
<gene>
    <name evidence="2" type="ORF">ICN82_02270</name>
</gene>
<keyword evidence="3" id="KW-1185">Reference proteome</keyword>
<keyword evidence="1" id="KW-0812">Transmembrane</keyword>
<proteinExistence type="predicted"/>
<organism evidence="2 3">
    <name type="scientific">Mangrovicoccus algicola</name>
    <dbReference type="NCBI Taxonomy" id="2771008"/>
    <lineage>
        <taxon>Bacteria</taxon>
        <taxon>Pseudomonadati</taxon>
        <taxon>Pseudomonadota</taxon>
        <taxon>Alphaproteobacteria</taxon>
        <taxon>Rhodobacterales</taxon>
        <taxon>Paracoccaceae</taxon>
        <taxon>Mangrovicoccus</taxon>
    </lineage>
</organism>
<dbReference type="NCBIfam" id="TIGR03370">
    <property type="entry name" value="VPLPA-CTERM"/>
    <property type="match status" value="1"/>
</dbReference>
<feature type="transmembrane region" description="Helical" evidence="1">
    <location>
        <begin position="159"/>
        <end position="178"/>
    </location>
</feature>
<evidence type="ECO:0000313" key="3">
    <source>
        <dbReference type="Proteomes" id="UP000609121"/>
    </source>
</evidence>
<protein>
    <submittedName>
        <fullName evidence="2">VPLPA-CTERM sorting domain-containing protein</fullName>
    </submittedName>
</protein>
<evidence type="ECO:0000313" key="2">
    <source>
        <dbReference type="EMBL" id="MBE3637029.1"/>
    </source>
</evidence>
<name>A0A8J6Z3W2_9RHOB</name>
<comment type="caution">
    <text evidence="2">The sequence shown here is derived from an EMBL/GenBank/DDBJ whole genome shotgun (WGS) entry which is preliminary data.</text>
</comment>
<dbReference type="EMBL" id="JACVXA010000005">
    <property type="protein sequence ID" value="MBE3637029.1"/>
    <property type="molecule type" value="Genomic_DNA"/>
</dbReference>
<keyword evidence="1" id="KW-1133">Transmembrane helix</keyword>
<reference evidence="2" key="1">
    <citation type="submission" date="2020-09" db="EMBL/GenBank/DDBJ databases">
        <title>A novel bacterium of genus Mangrovicoccus, isolated from South China Sea.</title>
        <authorList>
            <person name="Huang H."/>
            <person name="Mo K."/>
            <person name="Hu Y."/>
        </authorList>
    </citation>
    <scope>NUCLEOTIDE SEQUENCE</scope>
    <source>
        <strain evidence="2">HB182678</strain>
    </source>
</reference>
<dbReference type="RefSeq" id="WP_193179220.1">
    <property type="nucleotide sequence ID" value="NZ_JACVXA010000005.1"/>
</dbReference>
<evidence type="ECO:0000256" key="1">
    <source>
        <dbReference type="SAM" id="Phobius"/>
    </source>
</evidence>
<dbReference type="InterPro" id="IPR022472">
    <property type="entry name" value="VPLPA-CTERM"/>
</dbReference>
<keyword evidence="1" id="KW-0472">Membrane</keyword>
<dbReference type="AlphaFoldDB" id="A0A8J6Z3W2"/>